<name>A0A8X7VU56_BRACI</name>
<evidence type="ECO:0000313" key="2">
    <source>
        <dbReference type="EMBL" id="KAG2318213.1"/>
    </source>
</evidence>
<proteinExistence type="predicted"/>
<keyword evidence="1" id="KW-0812">Transmembrane</keyword>
<dbReference type="AlphaFoldDB" id="A0A8X7VU56"/>
<evidence type="ECO:0000313" key="3">
    <source>
        <dbReference type="Proteomes" id="UP000886595"/>
    </source>
</evidence>
<organism evidence="2 3">
    <name type="scientific">Brassica carinata</name>
    <name type="common">Ethiopian mustard</name>
    <name type="synonym">Abyssinian cabbage</name>
    <dbReference type="NCBI Taxonomy" id="52824"/>
    <lineage>
        <taxon>Eukaryota</taxon>
        <taxon>Viridiplantae</taxon>
        <taxon>Streptophyta</taxon>
        <taxon>Embryophyta</taxon>
        <taxon>Tracheophyta</taxon>
        <taxon>Spermatophyta</taxon>
        <taxon>Magnoliopsida</taxon>
        <taxon>eudicotyledons</taxon>
        <taxon>Gunneridae</taxon>
        <taxon>Pentapetalae</taxon>
        <taxon>rosids</taxon>
        <taxon>malvids</taxon>
        <taxon>Brassicales</taxon>
        <taxon>Brassicaceae</taxon>
        <taxon>Brassiceae</taxon>
        <taxon>Brassica</taxon>
    </lineage>
</organism>
<keyword evidence="1" id="KW-0472">Membrane</keyword>
<accession>A0A8X7VU56</accession>
<dbReference type="Proteomes" id="UP000886595">
    <property type="component" value="Unassembled WGS sequence"/>
</dbReference>
<sequence>MGELAGKNHGFRFRGTVSTGELIFSPFFSATAPAPFFFISYNLKENKAQKVVVREFGDPSDYIEVYFDHVESPMFCQI</sequence>
<comment type="caution">
    <text evidence="2">The sequence shown here is derived from an EMBL/GenBank/DDBJ whole genome shotgun (WGS) entry which is preliminary data.</text>
</comment>
<feature type="transmembrane region" description="Helical" evidence="1">
    <location>
        <begin position="22"/>
        <end position="41"/>
    </location>
</feature>
<reference evidence="2 3" key="1">
    <citation type="submission" date="2020-02" db="EMBL/GenBank/DDBJ databases">
        <authorList>
            <person name="Ma Q."/>
            <person name="Huang Y."/>
            <person name="Song X."/>
            <person name="Pei D."/>
        </authorList>
    </citation>
    <scope>NUCLEOTIDE SEQUENCE [LARGE SCALE GENOMIC DNA]</scope>
    <source>
        <strain evidence="2">Sxm20200214</strain>
        <tissue evidence="2">Leaf</tissue>
    </source>
</reference>
<gene>
    <name evidence="2" type="ORF">Bca52824_021335</name>
</gene>
<evidence type="ECO:0000256" key="1">
    <source>
        <dbReference type="SAM" id="Phobius"/>
    </source>
</evidence>
<keyword evidence="1" id="KW-1133">Transmembrane helix</keyword>
<keyword evidence="3" id="KW-1185">Reference proteome</keyword>
<dbReference type="EMBL" id="JAAMPC010000004">
    <property type="protein sequence ID" value="KAG2318213.1"/>
    <property type="molecule type" value="Genomic_DNA"/>
</dbReference>
<protein>
    <submittedName>
        <fullName evidence="2">Uncharacterized protein</fullName>
    </submittedName>
</protein>